<feature type="region of interest" description="Disordered" evidence="1">
    <location>
        <begin position="597"/>
        <end position="630"/>
    </location>
</feature>
<dbReference type="AlphaFoldDB" id="A0A915VMT2"/>
<feature type="compositionally biased region" description="Low complexity" evidence="1">
    <location>
        <begin position="611"/>
        <end position="629"/>
    </location>
</feature>
<evidence type="ECO:0000313" key="3">
    <source>
        <dbReference type="Proteomes" id="UP001060919"/>
    </source>
</evidence>
<sequence>MRLYIGILLFIFITSNNLWSTQNINQMALSAKQNDILAQLIDKKIQLEQLLTANNFTLSAKQLALLEQIETLIADNSTESVDGVTGVTGIAEIKKGAFIKAALSFHKKLMGLKDALGTKQLDTYTVNTNVLIFELNKIQLYTPLGKHIMDSMLKKVASAKTVQDVVKIFSDIVQDDCGSRTFLKNHYATHQKIYKLKEDLEEEQLEAIYKKDLLSDFGKLESLVYSIEKSINDPNYGPNKEKIKEIQEKFEKFDSVYTKWYNTCISQVGNIKPKLAEKTLPKDILIITINQFKKIWGNAQPQLTEKITNGIINALTKDTVSITDCADAMNTALTQEDYRRTIGMLPMFINWQKNQTLPNFDALIGKASLEGKDSLENAFLQKHIDWYKSVFSAVDSVKFNSQTRFYKAKVLDSLKASFSGEHRAFLLPVIESHFNTLSPIAPLEHYIKVWKEALNQIVIKGTELDLQYKKLSKLYKKDNKQFETVINTIKLPDEQEIHRAFDAKNRYIYVPPKLANGEKIRVLIHLNDNTKLTAYVTTQIKASGNKAYAIPVGVSLDSIENGYRNYEFSNSPIAPQNESNSGDQWVTPFEFNINFKKDKGSTTTGTEVTHENNSSTTNEHGSSSSHTGSINVITGGSISVTESIGVLSSTQEASLHVDAGYAYTKETSSSNAFTTGSSESKMDKDEQTVNKGIDMGSFNVRLTLISDYIPPAQPGNNATIDLSVNVTDHSPKWSKGFQITSIMPEAHKGIPATKK</sequence>
<evidence type="ECO:0000313" key="2">
    <source>
        <dbReference type="EMBL" id="BDS09714.1"/>
    </source>
</evidence>
<dbReference type="EMBL" id="AP026867">
    <property type="protein sequence ID" value="BDS09714.1"/>
    <property type="molecule type" value="Genomic_DNA"/>
</dbReference>
<reference evidence="2" key="1">
    <citation type="submission" date="2022-09" db="EMBL/GenBank/DDBJ databases">
        <title>Aureispira anguillicida sp. nov., isolated from Leptocephalus of Japanese eel Anguilla japonica.</title>
        <authorList>
            <person name="Yuasa K."/>
            <person name="Mekata T."/>
            <person name="Ikunari K."/>
        </authorList>
    </citation>
    <scope>NUCLEOTIDE SEQUENCE</scope>
    <source>
        <strain evidence="2">EL160426</strain>
    </source>
</reference>
<organism evidence="2 3">
    <name type="scientific">Aureispira anguillae</name>
    <dbReference type="NCBI Taxonomy" id="2864201"/>
    <lineage>
        <taxon>Bacteria</taxon>
        <taxon>Pseudomonadati</taxon>
        <taxon>Bacteroidota</taxon>
        <taxon>Saprospiria</taxon>
        <taxon>Saprospirales</taxon>
        <taxon>Saprospiraceae</taxon>
        <taxon>Aureispira</taxon>
    </lineage>
</organism>
<evidence type="ECO:0000256" key="1">
    <source>
        <dbReference type="SAM" id="MobiDB-lite"/>
    </source>
</evidence>
<keyword evidence="3" id="KW-1185">Reference proteome</keyword>
<dbReference type="Proteomes" id="UP001060919">
    <property type="component" value="Chromosome"/>
</dbReference>
<dbReference type="RefSeq" id="WP_264791080.1">
    <property type="nucleotide sequence ID" value="NZ_AP026867.1"/>
</dbReference>
<accession>A0A915VMT2</accession>
<proteinExistence type="predicted"/>
<dbReference type="KEGG" id="aup:AsAng_0004190"/>
<protein>
    <submittedName>
        <fullName evidence="2">Uncharacterized protein</fullName>
    </submittedName>
</protein>
<name>A0A915VMT2_9BACT</name>
<gene>
    <name evidence="2" type="ORF">AsAng_0004190</name>
</gene>